<gene>
    <name evidence="3" type="ORF">LDAN0321_LOCUS13212</name>
</gene>
<dbReference type="EMBL" id="HBGY01020994">
    <property type="protein sequence ID" value="CAD9590435.1"/>
    <property type="molecule type" value="Transcribed_RNA"/>
</dbReference>
<accession>A0A7S2PBU5</accession>
<reference evidence="3" key="1">
    <citation type="submission" date="2021-01" db="EMBL/GenBank/DDBJ databases">
        <authorList>
            <person name="Corre E."/>
            <person name="Pelletier E."/>
            <person name="Niang G."/>
            <person name="Scheremetjew M."/>
            <person name="Finn R."/>
            <person name="Kale V."/>
            <person name="Holt S."/>
            <person name="Cochrane G."/>
            <person name="Meng A."/>
            <person name="Brown T."/>
            <person name="Cohen L."/>
        </authorList>
    </citation>
    <scope>NUCLEOTIDE SEQUENCE</scope>
    <source>
        <strain evidence="3">B650</strain>
    </source>
</reference>
<evidence type="ECO:0000256" key="2">
    <source>
        <dbReference type="SAM" id="MobiDB-lite"/>
    </source>
</evidence>
<dbReference type="Pfam" id="PF11264">
    <property type="entry name" value="ThylakoidFormat"/>
    <property type="match status" value="1"/>
</dbReference>
<evidence type="ECO:0000256" key="1">
    <source>
        <dbReference type="ARBA" id="ARBA00023054"/>
    </source>
</evidence>
<dbReference type="PANTHER" id="PTHR34793:SF1">
    <property type="entry name" value="PROTEIN THYLAKOID FORMATION 1, CHLOROPLASTIC"/>
    <property type="match status" value="1"/>
</dbReference>
<sequence length="287" mass="32280">MNGLYDDNLESALERELDYKPGQAKGDLAKRFGHLVGAEVRTVGEAFSDFTKILGCSINALYKNMVTDIVGSTHLTVVDARFKRNPLWSLGLLNTMDFLLKNYPERDIAERIVSALIQSIGMDEAEIRAEAKLVMDYIEGKTVEDISNDITSAEGSSPIAAFSAEAKSDQFWMYSRFIGLGLVKVSEVVGVEQTADSAGQQIEKWMSAMDKPTYTAMADSDQWFRTKAKLDMMETLMKEIEIREKKRMADRLEEKAEMALKKAETEAKMQKELEEKEKERTESLQGA</sequence>
<organism evidence="3">
    <name type="scientific">Leptocylindrus danicus</name>
    <dbReference type="NCBI Taxonomy" id="163516"/>
    <lineage>
        <taxon>Eukaryota</taxon>
        <taxon>Sar</taxon>
        <taxon>Stramenopiles</taxon>
        <taxon>Ochrophyta</taxon>
        <taxon>Bacillariophyta</taxon>
        <taxon>Coscinodiscophyceae</taxon>
        <taxon>Chaetocerotophycidae</taxon>
        <taxon>Leptocylindrales</taxon>
        <taxon>Leptocylindraceae</taxon>
        <taxon>Leptocylindrus</taxon>
    </lineage>
</organism>
<protein>
    <submittedName>
        <fullName evidence="3">Uncharacterized protein</fullName>
    </submittedName>
</protein>
<name>A0A7S2PBU5_9STRA</name>
<evidence type="ECO:0000313" key="3">
    <source>
        <dbReference type="EMBL" id="CAD9590435.1"/>
    </source>
</evidence>
<dbReference type="PANTHER" id="PTHR34793">
    <property type="entry name" value="PROTEIN THYLAKOID FORMATION 1, CHLOROPLASTIC"/>
    <property type="match status" value="1"/>
</dbReference>
<dbReference type="GO" id="GO:0010207">
    <property type="term" value="P:photosystem II assembly"/>
    <property type="evidence" value="ECO:0007669"/>
    <property type="project" value="InterPro"/>
</dbReference>
<dbReference type="AlphaFoldDB" id="A0A7S2PBU5"/>
<proteinExistence type="predicted"/>
<dbReference type="InterPro" id="IPR017499">
    <property type="entry name" value="Thf1"/>
</dbReference>
<keyword evidence="1" id="KW-0175">Coiled coil</keyword>
<feature type="region of interest" description="Disordered" evidence="2">
    <location>
        <begin position="261"/>
        <end position="287"/>
    </location>
</feature>